<organism evidence="2 3">
    <name type="scientific">Roseicitreum antarcticum</name>
    <dbReference type="NCBI Taxonomy" id="564137"/>
    <lineage>
        <taxon>Bacteria</taxon>
        <taxon>Pseudomonadati</taxon>
        <taxon>Pseudomonadota</taxon>
        <taxon>Alphaproteobacteria</taxon>
        <taxon>Rhodobacterales</taxon>
        <taxon>Paracoccaceae</taxon>
        <taxon>Roseicitreum</taxon>
    </lineage>
</organism>
<feature type="region of interest" description="Disordered" evidence="1">
    <location>
        <begin position="64"/>
        <end position="101"/>
    </location>
</feature>
<reference evidence="2 3" key="1">
    <citation type="submission" date="2016-10" db="EMBL/GenBank/DDBJ databases">
        <authorList>
            <person name="de Groot N.N."/>
        </authorList>
    </citation>
    <scope>NUCLEOTIDE SEQUENCE [LARGE SCALE GENOMIC DNA]</scope>
    <source>
        <strain evidence="2 3">CGMCC 1.8894</strain>
    </source>
</reference>
<dbReference type="AlphaFoldDB" id="A0A1H3BJS0"/>
<proteinExistence type="predicted"/>
<evidence type="ECO:0000313" key="3">
    <source>
        <dbReference type="Proteomes" id="UP000198539"/>
    </source>
</evidence>
<gene>
    <name evidence="2" type="ORF">SAMN04488238_10862</name>
</gene>
<dbReference type="OrthoDB" id="7929427at2"/>
<name>A0A1H3BJS0_9RHOB</name>
<protein>
    <recommendedName>
        <fullName evidence="4">Antifreeze glycopeptide polyprotein</fullName>
    </recommendedName>
</protein>
<evidence type="ECO:0008006" key="4">
    <source>
        <dbReference type="Google" id="ProtNLM"/>
    </source>
</evidence>
<dbReference type="Proteomes" id="UP000198539">
    <property type="component" value="Unassembled WGS sequence"/>
</dbReference>
<sequence length="667" mass="70065">MCSDTYPKERAHLRSAGVDDSACLGGMLPGRLKLSASHLPNLRFTPTALTSVLALALSVGAVGAQQDQPLDARRPEARPQSQSLGEAQARSQTPAPGNAPMSAIDWLSQSVALPQPQAQPFDQQLSGVRNDAISVTPLDAQSVDATGLLSARRAGLPDDFWGDTTAPALAAIIAGLSPDMLPAARDMTVRILLAELTPPRPAPQGAGTNGGDPNAPNALFLARLDKLLEFGALEQVMALTDAAGSESPAVFQRWFDAALLLGEEDRACDALRARPQLSPTLPTRVFCLARGGEWGTAALILRSAQALDQIAPADATLLIRFLDPEAESADGTLPPLSRPSPLTWRMLEAIGEPVSTHLLPIAFSHADLRGTAGWRAQLEAGERLTRAGALEPNRLLGLYSERMPAASGGIWDRVRDIQRFDTALASGDPASVAAALLRVWPRITSGELETAFSALYAAPLARLPLTGEAAALAFEIGLLTPEYETFALAAGFSQDDATGGTPGMAEGRSRRTGTDDRPETLVSAVSGDTSGTPSIRAPGTPSIRAPGTPSIRVPDTPSIRVPDTTRARFLAGVARGMIPPDLSYGNGLGRAIADAFADPAPVAPAQQRALENGALGAEVLRALDRLTIGAADDLRAVVEALALLRYVRMEDTARQAALQLLLLERRG</sequence>
<evidence type="ECO:0000256" key="1">
    <source>
        <dbReference type="SAM" id="MobiDB-lite"/>
    </source>
</evidence>
<feature type="compositionally biased region" description="Polar residues" evidence="1">
    <location>
        <begin position="79"/>
        <end position="95"/>
    </location>
</feature>
<feature type="region of interest" description="Disordered" evidence="1">
    <location>
        <begin position="494"/>
        <end position="559"/>
    </location>
</feature>
<dbReference type="EMBL" id="FNOM01000008">
    <property type="protein sequence ID" value="SDX41584.1"/>
    <property type="molecule type" value="Genomic_DNA"/>
</dbReference>
<dbReference type="STRING" id="564137.SAMN04488238_10862"/>
<keyword evidence="3" id="KW-1185">Reference proteome</keyword>
<evidence type="ECO:0000313" key="2">
    <source>
        <dbReference type="EMBL" id="SDX41584.1"/>
    </source>
</evidence>
<dbReference type="RefSeq" id="WP_092890806.1">
    <property type="nucleotide sequence ID" value="NZ_CP061498.1"/>
</dbReference>
<feature type="compositionally biased region" description="Basic and acidic residues" evidence="1">
    <location>
        <begin position="507"/>
        <end position="519"/>
    </location>
</feature>
<accession>A0A1H3BJS0</accession>